<feature type="region of interest" description="Disordered" evidence="1">
    <location>
        <begin position="1"/>
        <end position="88"/>
    </location>
</feature>
<feature type="compositionally biased region" description="Pro residues" evidence="1">
    <location>
        <begin position="21"/>
        <end position="30"/>
    </location>
</feature>
<gene>
    <name evidence="2" type="ORF">Esi_0069_0004</name>
</gene>
<sequence length="88" mass="9222">MSSHGARNGFLRSPCRLRSLPPFPPLPPSSSSPSSPQRLAVAAIKPTSPPQALLPPSLPTTREHGEEEAADENIISECPRDAGACPVS</sequence>
<accession>D8LRJ4</accession>
<proteinExistence type="predicted"/>
<organism evidence="2 3">
    <name type="scientific">Ectocarpus siliculosus</name>
    <name type="common">Brown alga</name>
    <name type="synonym">Conferva siliculosa</name>
    <dbReference type="NCBI Taxonomy" id="2880"/>
    <lineage>
        <taxon>Eukaryota</taxon>
        <taxon>Sar</taxon>
        <taxon>Stramenopiles</taxon>
        <taxon>Ochrophyta</taxon>
        <taxon>PX clade</taxon>
        <taxon>Phaeophyceae</taxon>
        <taxon>Ectocarpales</taxon>
        <taxon>Ectocarpaceae</taxon>
        <taxon>Ectocarpus</taxon>
    </lineage>
</organism>
<dbReference type="EMBL" id="FN649751">
    <property type="protein sequence ID" value="CBN77755.1"/>
    <property type="molecule type" value="Genomic_DNA"/>
</dbReference>
<evidence type="ECO:0000256" key="1">
    <source>
        <dbReference type="SAM" id="MobiDB-lite"/>
    </source>
</evidence>
<feature type="compositionally biased region" description="Low complexity" evidence="1">
    <location>
        <begin position="11"/>
        <end position="20"/>
    </location>
</feature>
<keyword evidence="3" id="KW-1185">Reference proteome</keyword>
<dbReference type="Proteomes" id="UP000002630">
    <property type="component" value="Linkage Group LG26"/>
</dbReference>
<dbReference type="EMBL" id="FN648916">
    <property type="protein sequence ID" value="CBN77755.1"/>
    <property type="molecule type" value="Genomic_DNA"/>
</dbReference>
<evidence type="ECO:0000313" key="2">
    <source>
        <dbReference type="EMBL" id="CBN77755.1"/>
    </source>
</evidence>
<dbReference type="InParanoid" id="D8LRJ4"/>
<evidence type="ECO:0000313" key="3">
    <source>
        <dbReference type="Proteomes" id="UP000002630"/>
    </source>
</evidence>
<name>D8LRJ4_ECTSI</name>
<dbReference type="AlphaFoldDB" id="D8LRJ4"/>
<reference evidence="2 3" key="1">
    <citation type="journal article" date="2010" name="Nature">
        <title>The Ectocarpus genome and the independent evolution of multicellularity in brown algae.</title>
        <authorList>
            <person name="Cock J.M."/>
            <person name="Sterck L."/>
            <person name="Rouze P."/>
            <person name="Scornet D."/>
            <person name="Allen A.E."/>
            <person name="Amoutzias G."/>
            <person name="Anthouard V."/>
            <person name="Artiguenave F."/>
            <person name="Aury J.M."/>
            <person name="Badger J.H."/>
            <person name="Beszteri B."/>
            <person name="Billiau K."/>
            <person name="Bonnet E."/>
            <person name="Bothwell J.H."/>
            <person name="Bowler C."/>
            <person name="Boyen C."/>
            <person name="Brownlee C."/>
            <person name="Carrano C.J."/>
            <person name="Charrier B."/>
            <person name="Cho G.Y."/>
            <person name="Coelho S.M."/>
            <person name="Collen J."/>
            <person name="Corre E."/>
            <person name="Da Silva C."/>
            <person name="Delage L."/>
            <person name="Delaroque N."/>
            <person name="Dittami S.M."/>
            <person name="Doulbeau S."/>
            <person name="Elias M."/>
            <person name="Farnham G."/>
            <person name="Gachon C.M."/>
            <person name="Gschloessl B."/>
            <person name="Heesch S."/>
            <person name="Jabbari K."/>
            <person name="Jubin C."/>
            <person name="Kawai H."/>
            <person name="Kimura K."/>
            <person name="Kloareg B."/>
            <person name="Kupper F.C."/>
            <person name="Lang D."/>
            <person name="Le Bail A."/>
            <person name="Leblanc C."/>
            <person name="Lerouge P."/>
            <person name="Lohr M."/>
            <person name="Lopez P.J."/>
            <person name="Martens C."/>
            <person name="Maumus F."/>
            <person name="Michel G."/>
            <person name="Miranda-Saavedra D."/>
            <person name="Morales J."/>
            <person name="Moreau H."/>
            <person name="Motomura T."/>
            <person name="Nagasato C."/>
            <person name="Napoli C.A."/>
            <person name="Nelson D.R."/>
            <person name="Nyvall-Collen P."/>
            <person name="Peters A.F."/>
            <person name="Pommier C."/>
            <person name="Potin P."/>
            <person name="Poulain J."/>
            <person name="Quesneville H."/>
            <person name="Read B."/>
            <person name="Rensing S.A."/>
            <person name="Ritter A."/>
            <person name="Rousvoal S."/>
            <person name="Samanta M."/>
            <person name="Samson G."/>
            <person name="Schroeder D.C."/>
            <person name="Segurens B."/>
            <person name="Strittmatter M."/>
            <person name="Tonon T."/>
            <person name="Tregear J.W."/>
            <person name="Valentin K."/>
            <person name="von Dassow P."/>
            <person name="Yamagishi T."/>
            <person name="Van de Peer Y."/>
            <person name="Wincker P."/>
        </authorList>
    </citation>
    <scope>NUCLEOTIDE SEQUENCE [LARGE SCALE GENOMIC DNA]</scope>
    <source>
        <strain evidence="3">Ec32 / CCAP1310/4</strain>
    </source>
</reference>
<protein>
    <submittedName>
        <fullName evidence="2">Uncharacterized protein</fullName>
    </submittedName>
</protein>
<feature type="compositionally biased region" description="Pro residues" evidence="1">
    <location>
        <begin position="47"/>
        <end position="58"/>
    </location>
</feature>